<dbReference type="RefSeq" id="WP_147558861.1">
    <property type="nucleotide sequence ID" value="NZ_SAXV01000020.1"/>
</dbReference>
<protein>
    <submittedName>
        <fullName evidence="2">Uncharacterized protein</fullName>
    </submittedName>
</protein>
<evidence type="ECO:0000256" key="1">
    <source>
        <dbReference type="SAM" id="MobiDB-lite"/>
    </source>
</evidence>
<name>A0ABY3K7L3_9SPIR</name>
<dbReference type="EMBL" id="SAXZ01000012">
    <property type="protein sequence ID" value="TXJ31955.1"/>
    <property type="molecule type" value="Genomic_DNA"/>
</dbReference>
<proteinExistence type="predicted"/>
<keyword evidence="3" id="KW-1185">Reference proteome</keyword>
<dbReference type="Proteomes" id="UP000322659">
    <property type="component" value="Unassembled WGS sequence"/>
</dbReference>
<evidence type="ECO:0000313" key="3">
    <source>
        <dbReference type="Proteomes" id="UP000322659"/>
    </source>
</evidence>
<feature type="compositionally biased region" description="Polar residues" evidence="1">
    <location>
        <begin position="1"/>
        <end position="10"/>
    </location>
</feature>
<evidence type="ECO:0000313" key="2">
    <source>
        <dbReference type="EMBL" id="TXJ31955.1"/>
    </source>
</evidence>
<organism evidence="2 3">
    <name type="scientific">Brachyspira aalborgi</name>
    <dbReference type="NCBI Taxonomy" id="29522"/>
    <lineage>
        <taxon>Bacteria</taxon>
        <taxon>Pseudomonadati</taxon>
        <taxon>Spirochaetota</taxon>
        <taxon>Spirochaetia</taxon>
        <taxon>Brachyspirales</taxon>
        <taxon>Brachyspiraceae</taxon>
        <taxon>Brachyspira</taxon>
    </lineage>
</organism>
<reference evidence="2 3" key="1">
    <citation type="journal article" date="1992" name="Lakartidningen">
        <title>[Penicillin V and not amoxicillin is the first choice preparation in acute otitis].</title>
        <authorList>
            <person name="Kamme C."/>
            <person name="Lundgren K."/>
            <person name="Prellner K."/>
        </authorList>
    </citation>
    <scope>NUCLEOTIDE SEQUENCE [LARGE SCALE GENOMIC DNA]</scope>
    <source>
        <strain evidence="2 3">PC5099IV</strain>
    </source>
</reference>
<gene>
    <name evidence="2" type="ORF">EPJ71_07525</name>
</gene>
<sequence length="315" mass="34151">MLFSISCSNEGTTGGDTGDDYWYNPDTNDIIPPPSTPGKLTASATRNITINIANQKVHSAGSISFLVRPYELEKAGDFTVSIDSVAKATGNSSSLELTPADFSSLTPSSKELTLSANGLNKVNSASDLKDATAYKYDITFKFTTTSDTVSNKTASYKSTVSLYKVVSVTKDMLKTMITSTPTKTVGNRSAAAYDGFSDSFTIDFSKALFSSDLKTTTINNMGAGMTDPKQDSTYSPVEFTSTWLFKFGTTETQKFIYSHDCKHTINKTGATLTLNYVFTLKSGYILDDNISFITNDGIKLSITFLNKGKWVDTTL</sequence>
<feature type="region of interest" description="Disordered" evidence="1">
    <location>
        <begin position="1"/>
        <end position="20"/>
    </location>
</feature>
<accession>A0ABY3K7L3</accession>
<comment type="caution">
    <text evidence="2">The sequence shown here is derived from an EMBL/GenBank/DDBJ whole genome shotgun (WGS) entry which is preliminary data.</text>
</comment>